<dbReference type="GO" id="GO:0005506">
    <property type="term" value="F:iron ion binding"/>
    <property type="evidence" value="ECO:0007669"/>
    <property type="project" value="InterPro"/>
</dbReference>
<dbReference type="SUPFAM" id="SSF48264">
    <property type="entry name" value="Cytochrome P450"/>
    <property type="match status" value="1"/>
</dbReference>
<dbReference type="InterPro" id="IPR050121">
    <property type="entry name" value="Cytochrome_P450_monoxygenase"/>
</dbReference>
<evidence type="ECO:0000313" key="3">
    <source>
        <dbReference type="Proteomes" id="UP000236723"/>
    </source>
</evidence>
<keyword evidence="3" id="KW-1185">Reference proteome</keyword>
<accession>A0A1H5TKM3</accession>
<dbReference type="PANTHER" id="PTHR24305:SF166">
    <property type="entry name" value="CYTOCHROME P450 12A4, MITOCHONDRIAL-RELATED"/>
    <property type="match status" value="1"/>
</dbReference>
<protein>
    <submittedName>
        <fullName evidence="2">Cytochrome P450</fullName>
    </submittedName>
</protein>
<reference evidence="3" key="1">
    <citation type="submission" date="2016-10" db="EMBL/GenBank/DDBJ databases">
        <authorList>
            <person name="Varghese N."/>
            <person name="Submissions S."/>
        </authorList>
    </citation>
    <scope>NUCLEOTIDE SEQUENCE [LARGE SCALE GENOMIC DNA]</scope>
    <source>
        <strain evidence="3">DSM 43163</strain>
    </source>
</reference>
<dbReference type="GO" id="GO:0020037">
    <property type="term" value="F:heme binding"/>
    <property type="evidence" value="ECO:0007669"/>
    <property type="project" value="InterPro"/>
</dbReference>
<dbReference type="GO" id="GO:0004497">
    <property type="term" value="F:monooxygenase activity"/>
    <property type="evidence" value="ECO:0007669"/>
    <property type="project" value="InterPro"/>
</dbReference>
<proteinExistence type="inferred from homology"/>
<dbReference type="EMBL" id="FNVO01000001">
    <property type="protein sequence ID" value="SEF63313.1"/>
    <property type="molecule type" value="Genomic_DNA"/>
</dbReference>
<dbReference type="Gene3D" id="1.10.630.10">
    <property type="entry name" value="Cytochrome P450"/>
    <property type="match status" value="1"/>
</dbReference>
<comment type="similarity">
    <text evidence="1">Belongs to the cytochrome P450 family.</text>
</comment>
<dbReference type="InterPro" id="IPR036396">
    <property type="entry name" value="Cyt_P450_sf"/>
</dbReference>
<name>A0A1H5TKM3_9ACTN</name>
<sequence>MTRHRTADGEQVRQISVPDTVRLGGALFVPWRTSGLVRRRSRLAALAVRFGTDRRAVRLLARLRRRYGPGPLRIPWRGQRMVLLLSREDVRRILADSPEELFTSPQFLPADTVARKVPARFQPHGVPVPPGENRGERRRADETALDTYQQVHGSAGPYIVRVYQEARALLDGISAEGVLTWDDFTATYERVTRRIVLGDSARDDRMLTDLLVRLGRARRPWREGGRDVARDTYLRRLRMYIERAEPESLARLLAQTSPGSSVEPMYQVTRWLAGFGAAGIVAYRALALLAAHPDRLRRARADLAGLPGESLPSPVATPYLGACVLESARLWPPTRVILRESAVGTRWHGRVVPAGTVFVVVVPFFGRDRAALDYADRFLPEVWLDDRAATDGAIVPFGGGTGRCAGENLAMLVASTFLGALVRGHEIRLLDPKRLRRSGRPVPYGLDPFAVRLGFRPLPQR</sequence>
<dbReference type="AlphaFoldDB" id="A0A1H5TKM3"/>
<organism evidence="2 3">
    <name type="scientific">Thermomonospora echinospora</name>
    <dbReference type="NCBI Taxonomy" id="1992"/>
    <lineage>
        <taxon>Bacteria</taxon>
        <taxon>Bacillati</taxon>
        <taxon>Actinomycetota</taxon>
        <taxon>Actinomycetes</taxon>
        <taxon>Streptosporangiales</taxon>
        <taxon>Thermomonosporaceae</taxon>
        <taxon>Thermomonospora</taxon>
    </lineage>
</organism>
<dbReference type="Proteomes" id="UP000236723">
    <property type="component" value="Unassembled WGS sequence"/>
</dbReference>
<evidence type="ECO:0000256" key="1">
    <source>
        <dbReference type="ARBA" id="ARBA00010617"/>
    </source>
</evidence>
<dbReference type="InterPro" id="IPR001128">
    <property type="entry name" value="Cyt_P450"/>
</dbReference>
<dbReference type="Pfam" id="PF00067">
    <property type="entry name" value="p450"/>
    <property type="match status" value="1"/>
</dbReference>
<dbReference type="RefSeq" id="WP_160146899.1">
    <property type="nucleotide sequence ID" value="NZ_FNVO01000001.1"/>
</dbReference>
<dbReference type="GO" id="GO:0016705">
    <property type="term" value="F:oxidoreductase activity, acting on paired donors, with incorporation or reduction of molecular oxygen"/>
    <property type="evidence" value="ECO:0007669"/>
    <property type="project" value="InterPro"/>
</dbReference>
<dbReference type="PANTHER" id="PTHR24305">
    <property type="entry name" value="CYTOCHROME P450"/>
    <property type="match status" value="1"/>
</dbReference>
<evidence type="ECO:0000313" key="2">
    <source>
        <dbReference type="EMBL" id="SEF63313.1"/>
    </source>
</evidence>
<dbReference type="OrthoDB" id="7376058at2"/>
<gene>
    <name evidence="2" type="ORF">SAMN04489712_101656</name>
</gene>